<feature type="region of interest" description="Disordered" evidence="1">
    <location>
        <begin position="1"/>
        <end position="90"/>
    </location>
</feature>
<feature type="region of interest" description="Disordered" evidence="1">
    <location>
        <begin position="109"/>
        <end position="146"/>
    </location>
</feature>
<proteinExistence type="predicted"/>
<dbReference type="Proteomes" id="UP001066276">
    <property type="component" value="Chromosome 6"/>
</dbReference>
<feature type="compositionally biased region" description="Basic and acidic residues" evidence="1">
    <location>
        <begin position="27"/>
        <end position="37"/>
    </location>
</feature>
<gene>
    <name evidence="2" type="ORF">NDU88_004565</name>
</gene>
<protein>
    <submittedName>
        <fullName evidence="2">Uncharacterized protein</fullName>
    </submittedName>
</protein>
<evidence type="ECO:0000256" key="1">
    <source>
        <dbReference type="SAM" id="MobiDB-lite"/>
    </source>
</evidence>
<name>A0AAV7QEY7_PLEWA</name>
<comment type="caution">
    <text evidence="2">The sequence shown here is derived from an EMBL/GenBank/DDBJ whole genome shotgun (WGS) entry which is preliminary data.</text>
</comment>
<evidence type="ECO:0000313" key="3">
    <source>
        <dbReference type="Proteomes" id="UP001066276"/>
    </source>
</evidence>
<sequence length="146" mass="15524">MERTTFSVAGEWKQETRLPTANPFERGPPHTEGDRSHSLQAQESEGSVIPSLAGIHGAASGWGPSSTGSVEGRAVSPNRHGHRAPLPQQEVDIHRAGLFTIPGALTNAAAPQGERMPTPTRQQCAPPGERSGEVSVVRNRHARADT</sequence>
<evidence type="ECO:0000313" key="2">
    <source>
        <dbReference type="EMBL" id="KAJ1138174.1"/>
    </source>
</evidence>
<keyword evidence="3" id="KW-1185">Reference proteome</keyword>
<reference evidence="2" key="1">
    <citation type="journal article" date="2022" name="bioRxiv">
        <title>Sequencing and chromosome-scale assembly of the giantPleurodeles waltlgenome.</title>
        <authorList>
            <person name="Brown T."/>
            <person name="Elewa A."/>
            <person name="Iarovenko S."/>
            <person name="Subramanian E."/>
            <person name="Araus A.J."/>
            <person name="Petzold A."/>
            <person name="Susuki M."/>
            <person name="Suzuki K.-i.T."/>
            <person name="Hayashi T."/>
            <person name="Toyoda A."/>
            <person name="Oliveira C."/>
            <person name="Osipova E."/>
            <person name="Leigh N.D."/>
            <person name="Simon A."/>
            <person name="Yun M.H."/>
        </authorList>
    </citation>
    <scope>NUCLEOTIDE SEQUENCE</scope>
    <source>
        <strain evidence="2">20211129_DDA</strain>
        <tissue evidence="2">Liver</tissue>
    </source>
</reference>
<dbReference type="AlphaFoldDB" id="A0AAV7QEY7"/>
<dbReference type="EMBL" id="JANPWB010000010">
    <property type="protein sequence ID" value="KAJ1138174.1"/>
    <property type="molecule type" value="Genomic_DNA"/>
</dbReference>
<accession>A0AAV7QEY7</accession>
<organism evidence="2 3">
    <name type="scientific">Pleurodeles waltl</name>
    <name type="common">Iberian ribbed newt</name>
    <dbReference type="NCBI Taxonomy" id="8319"/>
    <lineage>
        <taxon>Eukaryota</taxon>
        <taxon>Metazoa</taxon>
        <taxon>Chordata</taxon>
        <taxon>Craniata</taxon>
        <taxon>Vertebrata</taxon>
        <taxon>Euteleostomi</taxon>
        <taxon>Amphibia</taxon>
        <taxon>Batrachia</taxon>
        <taxon>Caudata</taxon>
        <taxon>Salamandroidea</taxon>
        <taxon>Salamandridae</taxon>
        <taxon>Pleurodelinae</taxon>
        <taxon>Pleurodeles</taxon>
    </lineage>
</organism>